<evidence type="ECO:0000313" key="2">
    <source>
        <dbReference type="Proteomes" id="UP000594638"/>
    </source>
</evidence>
<accession>A0A8S0QGN3</accession>
<proteinExistence type="predicted"/>
<keyword evidence="2" id="KW-1185">Reference proteome</keyword>
<organism evidence="1 2">
    <name type="scientific">Olea europaea subsp. europaea</name>
    <dbReference type="NCBI Taxonomy" id="158383"/>
    <lineage>
        <taxon>Eukaryota</taxon>
        <taxon>Viridiplantae</taxon>
        <taxon>Streptophyta</taxon>
        <taxon>Embryophyta</taxon>
        <taxon>Tracheophyta</taxon>
        <taxon>Spermatophyta</taxon>
        <taxon>Magnoliopsida</taxon>
        <taxon>eudicotyledons</taxon>
        <taxon>Gunneridae</taxon>
        <taxon>Pentapetalae</taxon>
        <taxon>asterids</taxon>
        <taxon>lamiids</taxon>
        <taxon>Lamiales</taxon>
        <taxon>Oleaceae</taxon>
        <taxon>Oleeae</taxon>
        <taxon>Olea</taxon>
    </lineage>
</organism>
<comment type="caution">
    <text evidence="1">The sequence shown here is derived from an EMBL/GenBank/DDBJ whole genome shotgun (WGS) entry which is preliminary data.</text>
</comment>
<dbReference type="Gramene" id="OE9D000312T1">
    <property type="protein sequence ID" value="OE9D000312C1"/>
    <property type="gene ID" value="OE9D000312"/>
</dbReference>
<gene>
    <name evidence="1" type="ORF">OLEA9_D000312</name>
</gene>
<dbReference type="AlphaFoldDB" id="A0A8S0QGN3"/>
<name>A0A8S0QGN3_OLEEU</name>
<dbReference type="EMBL" id="CACTIH010001868">
    <property type="protein sequence ID" value="CAA2966795.1"/>
    <property type="molecule type" value="Genomic_DNA"/>
</dbReference>
<reference evidence="1 2" key="1">
    <citation type="submission" date="2019-12" db="EMBL/GenBank/DDBJ databases">
        <authorList>
            <person name="Alioto T."/>
            <person name="Alioto T."/>
            <person name="Gomez Garrido J."/>
        </authorList>
    </citation>
    <scope>NUCLEOTIDE SEQUENCE [LARGE SCALE GENOMIC DNA]</scope>
</reference>
<sequence length="75" mass="8395">MVMSQVKYEALHEQRLEENKKRLEELNLSQLSIALKNSSSPKPSLVSVNAFVELPIGPGTSRTGCMHQMNIENVL</sequence>
<dbReference type="Proteomes" id="UP000594638">
    <property type="component" value="Unassembled WGS sequence"/>
</dbReference>
<evidence type="ECO:0000313" key="1">
    <source>
        <dbReference type="EMBL" id="CAA2966795.1"/>
    </source>
</evidence>
<feature type="non-terminal residue" evidence="1">
    <location>
        <position position="75"/>
    </location>
</feature>
<protein>
    <submittedName>
        <fullName evidence="1">B3 domain-containing At5g42700-like</fullName>
    </submittedName>
</protein>